<dbReference type="PANTHER" id="PTHR36504">
    <property type="entry name" value="LIPOPOLYSACCHARIDE EXPORT SYSTEM PROTEIN LPTA"/>
    <property type="match status" value="1"/>
</dbReference>
<evidence type="ECO:0000259" key="5">
    <source>
        <dbReference type="Pfam" id="PF03968"/>
    </source>
</evidence>
<dbReference type="InterPro" id="IPR052037">
    <property type="entry name" value="LPS_export_LptA"/>
</dbReference>
<proteinExistence type="inferred from homology"/>
<protein>
    <recommendedName>
        <fullName evidence="4">Lipopolysaccharide export system protein LptA</fullName>
    </recommendedName>
</protein>
<dbReference type="GO" id="GO:0009279">
    <property type="term" value="C:cell outer membrane"/>
    <property type="evidence" value="ECO:0007669"/>
    <property type="project" value="TreeGrafter"/>
</dbReference>
<organism evidence="6 7">
    <name type="scientific">Maribrevibacterium harenarium</name>
    <dbReference type="NCBI Taxonomy" id="2589817"/>
    <lineage>
        <taxon>Bacteria</taxon>
        <taxon>Pseudomonadati</taxon>
        <taxon>Pseudomonadota</taxon>
        <taxon>Gammaproteobacteria</taxon>
        <taxon>Oceanospirillales</taxon>
        <taxon>Oceanospirillaceae</taxon>
        <taxon>Maribrevibacterium</taxon>
    </lineage>
</organism>
<dbReference type="GO" id="GO:0001530">
    <property type="term" value="F:lipopolysaccharide binding"/>
    <property type="evidence" value="ECO:0007669"/>
    <property type="project" value="InterPro"/>
</dbReference>
<keyword evidence="7" id="KW-1185">Reference proteome</keyword>
<comment type="subcellular location">
    <subcellularLocation>
        <location evidence="4">Periplasm</location>
    </subcellularLocation>
</comment>
<dbReference type="HAMAP" id="MF_01914">
    <property type="entry name" value="LPS_assembly_LptA"/>
    <property type="match status" value="1"/>
</dbReference>
<name>A0A501X0L2_9GAMM</name>
<dbReference type="EMBL" id="VFRR01000012">
    <property type="protein sequence ID" value="TPE52356.1"/>
    <property type="molecule type" value="Genomic_DNA"/>
</dbReference>
<reference evidence="6 7" key="1">
    <citation type="submission" date="2019-06" db="EMBL/GenBank/DDBJ databases">
        <title>A novel bacterium of genus Marinomonas, isolated from coastal sand.</title>
        <authorList>
            <person name="Huang H."/>
            <person name="Mo K."/>
            <person name="Hu Y."/>
        </authorList>
    </citation>
    <scope>NUCLEOTIDE SEQUENCE [LARGE SCALE GENOMIC DNA]</scope>
    <source>
        <strain evidence="6 7">HB171799</strain>
    </source>
</reference>
<dbReference type="NCBIfam" id="TIGR03002">
    <property type="entry name" value="outer_YhbN_LptA"/>
    <property type="match status" value="1"/>
</dbReference>
<dbReference type="GO" id="GO:0015920">
    <property type="term" value="P:lipopolysaccharide transport"/>
    <property type="evidence" value="ECO:0007669"/>
    <property type="project" value="UniProtKB-UniRule"/>
</dbReference>
<keyword evidence="1 4" id="KW-0813">Transport</keyword>
<dbReference type="GO" id="GO:0017089">
    <property type="term" value="F:glycolipid transfer activity"/>
    <property type="evidence" value="ECO:0007669"/>
    <property type="project" value="TreeGrafter"/>
</dbReference>
<dbReference type="RefSeq" id="WP_140588257.1">
    <property type="nucleotide sequence ID" value="NZ_VFRR01000012.1"/>
</dbReference>
<feature type="chain" id="PRO_5021519583" description="Lipopolysaccharide export system protein LptA" evidence="4">
    <location>
        <begin position="22"/>
        <end position="168"/>
    </location>
</feature>
<accession>A0A501X0L2</accession>
<sequence length="168" mass="18618" precursor="true">MKNSSLIITLATLCFCGSSFALPSDTSQPIQIEADKAFMDQKAGTAIYEGSVLVRQGTIEIEADYLKIFSDPTSGELKRLEAKGTPSKFRQQLDETGAMIISEGDALEYDTVASKLELNGDSYLKRDLDEIDAEYILYMLNDETFRAENRGQGRVNMTLQPAKNEETP</sequence>
<evidence type="ECO:0000256" key="4">
    <source>
        <dbReference type="HAMAP-Rule" id="MF_01914"/>
    </source>
</evidence>
<dbReference type="InterPro" id="IPR005653">
    <property type="entry name" value="OstA-like_N"/>
</dbReference>
<dbReference type="Pfam" id="PF03968">
    <property type="entry name" value="LptD_N"/>
    <property type="match status" value="1"/>
</dbReference>
<dbReference type="GO" id="GO:0043165">
    <property type="term" value="P:Gram-negative-bacterium-type cell outer membrane assembly"/>
    <property type="evidence" value="ECO:0007669"/>
    <property type="project" value="UniProtKB-UniRule"/>
</dbReference>
<evidence type="ECO:0000256" key="2">
    <source>
        <dbReference type="ARBA" id="ARBA00022729"/>
    </source>
</evidence>
<evidence type="ECO:0000256" key="3">
    <source>
        <dbReference type="ARBA" id="ARBA00022764"/>
    </source>
</evidence>
<comment type="similarity">
    <text evidence="4">Belongs to the LptA family.</text>
</comment>
<evidence type="ECO:0000313" key="6">
    <source>
        <dbReference type="EMBL" id="TPE52356.1"/>
    </source>
</evidence>
<dbReference type="GO" id="GO:0030288">
    <property type="term" value="C:outer membrane-bounded periplasmic space"/>
    <property type="evidence" value="ECO:0007669"/>
    <property type="project" value="TreeGrafter"/>
</dbReference>
<gene>
    <name evidence="4 6" type="primary">lptA</name>
    <name evidence="6" type="ORF">FJM67_07915</name>
</gene>
<dbReference type="Gene3D" id="2.60.450.10">
    <property type="entry name" value="Lipopolysaccharide (LPS) transport protein A like domain"/>
    <property type="match status" value="1"/>
</dbReference>
<keyword evidence="2 4" id="KW-0732">Signal</keyword>
<dbReference type="OrthoDB" id="9795964at2"/>
<evidence type="ECO:0000313" key="7">
    <source>
        <dbReference type="Proteomes" id="UP000315901"/>
    </source>
</evidence>
<comment type="subunit">
    <text evidence="4">Component of the lipopolysaccharide transport and assembly complex.</text>
</comment>
<dbReference type="Proteomes" id="UP000315901">
    <property type="component" value="Unassembled WGS sequence"/>
</dbReference>
<feature type="signal peptide" evidence="4">
    <location>
        <begin position="1"/>
        <end position="21"/>
    </location>
</feature>
<dbReference type="PANTHER" id="PTHR36504:SF1">
    <property type="entry name" value="LIPOPOLYSACCHARIDE EXPORT SYSTEM PROTEIN LPTA"/>
    <property type="match status" value="1"/>
</dbReference>
<comment type="function">
    <text evidence="4">Involved in the assembly of lipopolysaccharide (LPS). Required for the translocation of LPS from the inner membrane to the outer membrane. May form a bridge between the inner membrane and the outer membrane, via interactions with LptC and LptD, thereby facilitating LPS transfer across the periplasm.</text>
</comment>
<dbReference type="InterPro" id="IPR014340">
    <property type="entry name" value="LptA"/>
</dbReference>
<comment type="caution">
    <text evidence="6">The sequence shown here is derived from an EMBL/GenBank/DDBJ whole genome shotgun (WGS) entry which is preliminary data.</text>
</comment>
<keyword evidence="3 4" id="KW-0574">Periplasm</keyword>
<evidence type="ECO:0000256" key="1">
    <source>
        <dbReference type="ARBA" id="ARBA00022448"/>
    </source>
</evidence>
<feature type="domain" description="Organic solvent tolerance-like N-terminal" evidence="5">
    <location>
        <begin position="31"/>
        <end position="143"/>
    </location>
</feature>
<dbReference type="AlphaFoldDB" id="A0A501X0L2"/>